<dbReference type="InterPro" id="IPR007296">
    <property type="entry name" value="DUF403"/>
</dbReference>
<protein>
    <recommendedName>
        <fullName evidence="2">DUF403 domain-containing protein</fullName>
    </recommendedName>
</protein>
<proteinExistence type="predicted"/>
<organism evidence="3 4">
    <name type="scientific">Acidovorax kalamii</name>
    <dbReference type="NCBI Taxonomy" id="2004485"/>
    <lineage>
        <taxon>Bacteria</taxon>
        <taxon>Pseudomonadati</taxon>
        <taxon>Pseudomonadota</taxon>
        <taxon>Betaproteobacteria</taxon>
        <taxon>Burkholderiales</taxon>
        <taxon>Comamonadaceae</taxon>
        <taxon>Acidovorax</taxon>
    </lineage>
</organism>
<dbReference type="Proteomes" id="UP000215441">
    <property type="component" value="Unassembled WGS sequence"/>
</dbReference>
<feature type="domain" description="DUF403" evidence="2">
    <location>
        <begin position="1"/>
        <end position="21"/>
    </location>
</feature>
<accession>A0A235EUJ5</accession>
<gene>
    <name evidence="3" type="ORF">CBY09_01860</name>
</gene>
<feature type="region of interest" description="Disordered" evidence="1">
    <location>
        <begin position="22"/>
        <end position="51"/>
    </location>
</feature>
<evidence type="ECO:0000313" key="4">
    <source>
        <dbReference type="Proteomes" id="UP000215441"/>
    </source>
</evidence>
<keyword evidence="4" id="KW-1185">Reference proteome</keyword>
<dbReference type="RefSeq" id="WP_094285795.1">
    <property type="nucleotide sequence ID" value="NZ_NOIG01000001.1"/>
</dbReference>
<dbReference type="EMBL" id="NOIG01000001">
    <property type="protein sequence ID" value="OYD52257.1"/>
    <property type="molecule type" value="Genomic_DNA"/>
</dbReference>
<evidence type="ECO:0000256" key="1">
    <source>
        <dbReference type="SAM" id="MobiDB-lite"/>
    </source>
</evidence>
<dbReference type="OrthoDB" id="8910387at2"/>
<dbReference type="AlphaFoldDB" id="A0A235EUJ5"/>
<reference evidence="3 4" key="1">
    <citation type="submission" date="2017-07" db="EMBL/GenBank/DDBJ databases">
        <title>Acidovorax KNDSW TSA 6 genome sequence and assembly.</title>
        <authorList>
            <person name="Mayilraj S."/>
        </authorList>
    </citation>
    <scope>NUCLEOTIDE SEQUENCE [LARGE SCALE GENOMIC DNA]</scope>
    <source>
        <strain evidence="3 4">KNDSW-TSA6</strain>
    </source>
</reference>
<comment type="caution">
    <text evidence="3">The sequence shown here is derived from an EMBL/GenBank/DDBJ whole genome shotgun (WGS) entry which is preliminary data.</text>
</comment>
<evidence type="ECO:0000313" key="3">
    <source>
        <dbReference type="EMBL" id="OYD52257.1"/>
    </source>
</evidence>
<dbReference type="Pfam" id="PF04168">
    <property type="entry name" value="Alpha-E"/>
    <property type="match status" value="1"/>
</dbReference>
<sequence length="51" mass="5887">MLSRTADHLFWMSRYTERAEKPHAMGLSTQHRVRAQRVRGSQPCSIKEAAC</sequence>
<name>A0A235EUJ5_9BURK</name>
<evidence type="ECO:0000259" key="2">
    <source>
        <dbReference type="Pfam" id="PF04168"/>
    </source>
</evidence>